<sequence length="90" mass="10442">MEIINYDALSHCIRDAVRAELQEHFKKGDSPPAQVNERLLSKKELSEELGVSLVTVTDWMKKGLPFLRLHKRVYFKMSEVLAIMQQKIKS</sequence>
<reference evidence="1 2" key="1">
    <citation type="journal article" date="2017" name="Int. J. Syst. Evol. Microbiol.">
        <title>Mucilaginibacterpsychrotolerans sp. nov., isolated from peatlands.</title>
        <authorList>
            <person name="Deng Y."/>
            <person name="Shen L."/>
            <person name="Xu B."/>
            <person name="Liu Y."/>
            <person name="Gu Z."/>
            <person name="Liu H."/>
            <person name="Zhou Y."/>
        </authorList>
    </citation>
    <scope>NUCLEOTIDE SEQUENCE [LARGE SCALE GENOMIC DNA]</scope>
    <source>
        <strain evidence="1 2">NH7-4</strain>
    </source>
</reference>
<dbReference type="OrthoDB" id="1097811at2"/>
<dbReference type="SUPFAM" id="SSF46955">
    <property type="entry name" value="Putative DNA-binding domain"/>
    <property type="match status" value="1"/>
</dbReference>
<keyword evidence="2" id="KW-1185">Reference proteome</keyword>
<dbReference type="InterPro" id="IPR036388">
    <property type="entry name" value="WH-like_DNA-bd_sf"/>
</dbReference>
<name>A0A4Y8RX73_9SPHI</name>
<dbReference type="Proteomes" id="UP000297540">
    <property type="component" value="Unassembled WGS sequence"/>
</dbReference>
<dbReference type="AlphaFoldDB" id="A0A4Y8RX73"/>
<dbReference type="GO" id="GO:0003677">
    <property type="term" value="F:DNA binding"/>
    <property type="evidence" value="ECO:0007669"/>
    <property type="project" value="UniProtKB-KW"/>
</dbReference>
<accession>A0A4Y8RX73</accession>
<keyword evidence="1" id="KW-0238">DNA-binding</keyword>
<organism evidence="1 2">
    <name type="scientific">Mucilaginibacter psychrotolerans</name>
    <dbReference type="NCBI Taxonomy" id="1524096"/>
    <lineage>
        <taxon>Bacteria</taxon>
        <taxon>Pseudomonadati</taxon>
        <taxon>Bacteroidota</taxon>
        <taxon>Sphingobacteriia</taxon>
        <taxon>Sphingobacteriales</taxon>
        <taxon>Sphingobacteriaceae</taxon>
        <taxon>Mucilaginibacter</taxon>
    </lineage>
</organism>
<evidence type="ECO:0000313" key="1">
    <source>
        <dbReference type="EMBL" id="TFF29759.1"/>
    </source>
</evidence>
<gene>
    <name evidence="1" type="ORF">E2R66_27790</name>
</gene>
<dbReference type="RefSeq" id="WP_133237085.1">
    <property type="nucleotide sequence ID" value="NZ_SOZE01000063.1"/>
</dbReference>
<evidence type="ECO:0000313" key="2">
    <source>
        <dbReference type="Proteomes" id="UP000297540"/>
    </source>
</evidence>
<dbReference type="InterPro" id="IPR009061">
    <property type="entry name" value="DNA-bd_dom_put_sf"/>
</dbReference>
<dbReference type="EMBL" id="SOZE01000063">
    <property type="protein sequence ID" value="TFF29759.1"/>
    <property type="molecule type" value="Genomic_DNA"/>
</dbReference>
<protein>
    <submittedName>
        <fullName evidence="1">DNA-binding protein</fullName>
    </submittedName>
</protein>
<proteinExistence type="predicted"/>
<dbReference type="Gene3D" id="1.10.10.10">
    <property type="entry name" value="Winged helix-like DNA-binding domain superfamily/Winged helix DNA-binding domain"/>
    <property type="match status" value="1"/>
</dbReference>
<comment type="caution">
    <text evidence="1">The sequence shown here is derived from an EMBL/GenBank/DDBJ whole genome shotgun (WGS) entry which is preliminary data.</text>
</comment>